<keyword evidence="8 13" id="KW-0812">Transmembrane</keyword>
<dbReference type="GO" id="GO:0006506">
    <property type="term" value="P:GPI anchor biosynthetic process"/>
    <property type="evidence" value="ECO:0007669"/>
    <property type="project" value="UniProtKB-UniPathway"/>
</dbReference>
<dbReference type="PANTHER" id="PTHR12886:SF0">
    <property type="entry name" value="GPI MANNOSYLTRANSFERASE 1"/>
    <property type="match status" value="1"/>
</dbReference>
<dbReference type="UniPathway" id="UPA00196"/>
<evidence type="ECO:0000256" key="7">
    <source>
        <dbReference type="ARBA" id="ARBA00022679"/>
    </source>
</evidence>
<dbReference type="Proteomes" id="UP000247233">
    <property type="component" value="Unassembled WGS sequence"/>
</dbReference>
<evidence type="ECO:0000256" key="11">
    <source>
        <dbReference type="ARBA" id="ARBA00023136"/>
    </source>
</evidence>
<sequence>MASSRSVYAPTDGYTYPLSLTLYPRPRAASPTPPTHVTPNQTPWPPHPSPPHPPNPSKSKSTSTSTSTFFTSPTHIYTTALLLRLTLLLYGIYQDTTSALKYTDIDYLVFTDASHYTRQGLSPYARDTYRYTPLLAWLLLPTSLTIPSSPLLTTLLFSSGKILFLLSDLLAGWLITKSLVQAYGMDAPRARKYAAGWLLNPMVANISTRGSSEGVLCVLVVGMVWAALGRRVWLAGAVLGVSVHLKIYPFVYGVAIVWWLGGSGSRTPILSFITKDRIILTLSSLFTFAALNALMYALYSTPFLQHTFLHHLTRIDHRHNFSPYSTLLYLSAAGDSSASSSSSSSFAFESLAFIPQLLLSVVVLPLALAKKSLPGAMLAQTFAFVAFNKVVTSQYFLWYLIFLPFYLPLPTCSLRQKPKTTGAAVAVLWVLGQALWLHQAYNLEFLGLSTFVPGLFLSSLGFFAVNVWILGVVVGDLVALPSSSSSW</sequence>
<evidence type="ECO:0000256" key="10">
    <source>
        <dbReference type="ARBA" id="ARBA00022989"/>
    </source>
</evidence>
<dbReference type="PANTHER" id="PTHR12886">
    <property type="entry name" value="PIG-M MANNOSYLTRANSFERASE"/>
    <property type="match status" value="1"/>
</dbReference>
<protein>
    <recommendedName>
        <fullName evidence="4 13">GPI mannosyltransferase 1</fullName>
        <ecNumber evidence="13">2.4.1.-</ecNumber>
    </recommendedName>
    <alternativeName>
        <fullName evidence="13">GPI mannosyltransferase I</fullName>
    </alternativeName>
</protein>
<keyword evidence="6 13" id="KW-0328">Glycosyltransferase</keyword>
<dbReference type="STRING" id="1448321.A0A317VTV9"/>
<dbReference type="VEuPathDB" id="FungiDB:BO70DRAFT_388400"/>
<evidence type="ECO:0000313" key="15">
    <source>
        <dbReference type="EMBL" id="PWY77019.1"/>
    </source>
</evidence>
<evidence type="ECO:0000256" key="4">
    <source>
        <dbReference type="ARBA" id="ARBA00013797"/>
    </source>
</evidence>
<comment type="pathway">
    <text evidence="2 13">Glycolipid biosynthesis; glycosylphosphatidylinositol-anchor biosynthesis.</text>
</comment>
<dbReference type="AlphaFoldDB" id="A0A317VTV9"/>
<keyword evidence="5 13" id="KW-0337">GPI-anchor biosynthesis</keyword>
<dbReference type="InterPro" id="IPR007704">
    <property type="entry name" value="PIG-M"/>
</dbReference>
<evidence type="ECO:0000256" key="9">
    <source>
        <dbReference type="ARBA" id="ARBA00022824"/>
    </source>
</evidence>
<keyword evidence="10 13" id="KW-1133">Transmembrane helix</keyword>
<feature type="transmembrane region" description="Helical" evidence="13">
    <location>
        <begin position="346"/>
        <end position="369"/>
    </location>
</feature>
<evidence type="ECO:0000256" key="1">
    <source>
        <dbReference type="ARBA" id="ARBA00004477"/>
    </source>
</evidence>
<evidence type="ECO:0000313" key="16">
    <source>
        <dbReference type="Proteomes" id="UP000247233"/>
    </source>
</evidence>
<keyword evidence="7 13" id="KW-0808">Transferase</keyword>
<dbReference type="GO" id="GO:1990529">
    <property type="term" value="C:glycosylphosphatidylinositol-mannosyltransferase I complex"/>
    <property type="evidence" value="ECO:0007669"/>
    <property type="project" value="TreeGrafter"/>
</dbReference>
<evidence type="ECO:0000256" key="2">
    <source>
        <dbReference type="ARBA" id="ARBA00004687"/>
    </source>
</evidence>
<comment type="subcellular location">
    <subcellularLocation>
        <location evidence="1 13">Endoplasmic reticulum membrane</location>
        <topology evidence="1 13">Multi-pass membrane protein</topology>
    </subcellularLocation>
</comment>
<dbReference type="Pfam" id="PF05007">
    <property type="entry name" value="Mannosyl_trans"/>
    <property type="match status" value="1"/>
</dbReference>
<evidence type="ECO:0000256" key="13">
    <source>
        <dbReference type="RuleBase" id="RU365064"/>
    </source>
</evidence>
<evidence type="ECO:0000256" key="3">
    <source>
        <dbReference type="ARBA" id="ARBA00011071"/>
    </source>
</evidence>
<comment type="function">
    <text evidence="12 13">Mannosyltransferase involved in glycosylphosphatidylinositol-anchor biosynthesis. Transfers the first alpha-1,4-mannose to GlcN-acyl-PI during GPI precursor assembly. Required for cell wall integrity.</text>
</comment>
<evidence type="ECO:0000256" key="14">
    <source>
        <dbReference type="SAM" id="MobiDB-lite"/>
    </source>
</evidence>
<feature type="transmembrane region" description="Helical" evidence="13">
    <location>
        <begin position="278"/>
        <end position="299"/>
    </location>
</feature>
<dbReference type="RefSeq" id="XP_025397780.1">
    <property type="nucleotide sequence ID" value="XM_025545989.1"/>
</dbReference>
<dbReference type="OrthoDB" id="1741594at2759"/>
<evidence type="ECO:0000256" key="8">
    <source>
        <dbReference type="ARBA" id="ARBA00022692"/>
    </source>
</evidence>
<keyword evidence="9 13" id="KW-0256">Endoplasmic reticulum</keyword>
<proteinExistence type="inferred from homology"/>
<dbReference type="EMBL" id="MSFL01000019">
    <property type="protein sequence ID" value="PWY77019.1"/>
    <property type="molecule type" value="Genomic_DNA"/>
</dbReference>
<evidence type="ECO:0000256" key="5">
    <source>
        <dbReference type="ARBA" id="ARBA00022502"/>
    </source>
</evidence>
<feature type="transmembrane region" description="Helical" evidence="13">
    <location>
        <begin position="421"/>
        <end position="438"/>
    </location>
</feature>
<comment type="similarity">
    <text evidence="3 13">Belongs to the PIGM family.</text>
</comment>
<comment type="caution">
    <text evidence="15">The sequence shown here is derived from an EMBL/GenBank/DDBJ whole genome shotgun (WGS) entry which is preliminary data.</text>
</comment>
<feature type="compositionally biased region" description="Low complexity" evidence="14">
    <location>
        <begin position="57"/>
        <end position="66"/>
    </location>
</feature>
<evidence type="ECO:0000256" key="6">
    <source>
        <dbReference type="ARBA" id="ARBA00022676"/>
    </source>
</evidence>
<dbReference type="GO" id="GO:0005789">
    <property type="term" value="C:endoplasmic reticulum membrane"/>
    <property type="evidence" value="ECO:0007669"/>
    <property type="project" value="UniProtKB-SubCell"/>
</dbReference>
<dbReference type="GeneID" id="37068226"/>
<feature type="region of interest" description="Disordered" evidence="14">
    <location>
        <begin position="25"/>
        <end position="66"/>
    </location>
</feature>
<evidence type="ECO:0000256" key="12">
    <source>
        <dbReference type="ARBA" id="ARBA00025399"/>
    </source>
</evidence>
<dbReference type="GO" id="GO:0051751">
    <property type="term" value="F:alpha-1,4-mannosyltransferase activity"/>
    <property type="evidence" value="ECO:0007669"/>
    <property type="project" value="InterPro"/>
</dbReference>
<keyword evidence="11 13" id="KW-0472">Membrane</keyword>
<organism evidence="15 16">
    <name type="scientific">Aspergillus heteromorphus CBS 117.55</name>
    <dbReference type="NCBI Taxonomy" id="1448321"/>
    <lineage>
        <taxon>Eukaryota</taxon>
        <taxon>Fungi</taxon>
        <taxon>Dikarya</taxon>
        <taxon>Ascomycota</taxon>
        <taxon>Pezizomycotina</taxon>
        <taxon>Eurotiomycetes</taxon>
        <taxon>Eurotiomycetidae</taxon>
        <taxon>Eurotiales</taxon>
        <taxon>Aspergillaceae</taxon>
        <taxon>Aspergillus</taxon>
        <taxon>Aspergillus subgen. Circumdati</taxon>
    </lineage>
</organism>
<feature type="transmembrane region" description="Helical" evidence="13">
    <location>
        <begin position="162"/>
        <end position="185"/>
    </location>
</feature>
<gene>
    <name evidence="15" type="ORF">BO70DRAFT_388400</name>
</gene>
<reference evidence="15 16" key="1">
    <citation type="submission" date="2016-12" db="EMBL/GenBank/DDBJ databases">
        <title>The genomes of Aspergillus section Nigri reveals drivers in fungal speciation.</title>
        <authorList>
            <consortium name="DOE Joint Genome Institute"/>
            <person name="Vesth T.C."/>
            <person name="Nybo J."/>
            <person name="Theobald S."/>
            <person name="Brandl J."/>
            <person name="Frisvad J.C."/>
            <person name="Nielsen K.F."/>
            <person name="Lyhne E.K."/>
            <person name="Kogle M.E."/>
            <person name="Kuo A."/>
            <person name="Riley R."/>
            <person name="Clum A."/>
            <person name="Nolan M."/>
            <person name="Lipzen A."/>
            <person name="Salamov A."/>
            <person name="Henrissat B."/>
            <person name="Wiebenga A."/>
            <person name="De Vries R.P."/>
            <person name="Grigoriev I.V."/>
            <person name="Mortensen U.H."/>
            <person name="Andersen M.R."/>
            <person name="Baker S.E."/>
        </authorList>
    </citation>
    <scope>NUCLEOTIDE SEQUENCE [LARGE SCALE GENOMIC DNA]</scope>
    <source>
        <strain evidence="15 16">CBS 117.55</strain>
    </source>
</reference>
<feature type="transmembrane region" description="Helical" evidence="13">
    <location>
        <begin position="381"/>
        <end position="401"/>
    </location>
</feature>
<feature type="transmembrane region" description="Helical" evidence="13">
    <location>
        <begin position="134"/>
        <end position="156"/>
    </location>
</feature>
<feature type="compositionally biased region" description="Pro residues" evidence="14">
    <location>
        <begin position="31"/>
        <end position="56"/>
    </location>
</feature>
<accession>A0A317VTV9</accession>
<name>A0A317VTV9_9EURO</name>
<keyword evidence="16" id="KW-1185">Reference proteome</keyword>
<feature type="transmembrane region" description="Helical" evidence="13">
    <location>
        <begin position="450"/>
        <end position="474"/>
    </location>
</feature>
<dbReference type="EC" id="2.4.1.-" evidence="13"/>
<dbReference type="GO" id="GO:0004376">
    <property type="term" value="F:GPI mannosyltransferase activity"/>
    <property type="evidence" value="ECO:0007669"/>
    <property type="project" value="InterPro"/>
</dbReference>
<feature type="transmembrane region" description="Helical" evidence="13">
    <location>
        <begin position="206"/>
        <end position="228"/>
    </location>
</feature>